<dbReference type="EMBL" id="PVTF01000003">
    <property type="protein sequence ID" value="PRY43829.1"/>
    <property type="molecule type" value="Genomic_DNA"/>
</dbReference>
<comment type="caution">
    <text evidence="1">The sequence shown here is derived from an EMBL/GenBank/DDBJ whole genome shotgun (WGS) entry which is preliminary data.</text>
</comment>
<dbReference type="Proteomes" id="UP000239494">
    <property type="component" value="Unassembled WGS sequence"/>
</dbReference>
<keyword evidence="2" id="KW-1185">Reference proteome</keyword>
<dbReference type="OrthoDB" id="3692627at2"/>
<name>A0A2T0TDT2_9PSEU</name>
<protein>
    <submittedName>
        <fullName evidence="1">Immunity protein Imm1 of predicted polymorphic toxin system</fullName>
    </submittedName>
</protein>
<accession>A0A2T0TDT2</accession>
<organism evidence="1 2">
    <name type="scientific">Umezawaea tangerina</name>
    <dbReference type="NCBI Taxonomy" id="84725"/>
    <lineage>
        <taxon>Bacteria</taxon>
        <taxon>Bacillati</taxon>
        <taxon>Actinomycetota</taxon>
        <taxon>Actinomycetes</taxon>
        <taxon>Pseudonocardiales</taxon>
        <taxon>Pseudonocardiaceae</taxon>
        <taxon>Umezawaea</taxon>
    </lineage>
</organism>
<sequence>MSFNAVWSIQDADESGEQMTVTTPEEVDALLARLAESGAGAAVIEHQERALIPDVEGLLGAPGEVKIPDHDVAAAVSRGFGYLTYADPDQDYSTLVGEGDSPVYASEYVDYPAGSGVHVGVLAAALKEFLITARRPSCVEWQDA</sequence>
<proteinExistence type="predicted"/>
<reference evidence="1 2" key="1">
    <citation type="submission" date="2018-03" db="EMBL/GenBank/DDBJ databases">
        <title>Genomic Encyclopedia of Archaeal and Bacterial Type Strains, Phase II (KMG-II): from individual species to whole genera.</title>
        <authorList>
            <person name="Goeker M."/>
        </authorList>
    </citation>
    <scope>NUCLEOTIDE SEQUENCE [LARGE SCALE GENOMIC DNA]</scope>
    <source>
        <strain evidence="1 2">DSM 44720</strain>
    </source>
</reference>
<evidence type="ECO:0000313" key="2">
    <source>
        <dbReference type="Proteomes" id="UP000239494"/>
    </source>
</evidence>
<gene>
    <name evidence="1" type="ORF">CLV43_103578</name>
</gene>
<dbReference type="RefSeq" id="WP_106187347.1">
    <property type="nucleotide sequence ID" value="NZ_PVTF01000003.1"/>
</dbReference>
<evidence type="ECO:0000313" key="1">
    <source>
        <dbReference type="EMBL" id="PRY43829.1"/>
    </source>
</evidence>
<dbReference type="InterPro" id="IPR025680">
    <property type="entry name" value="DddI"/>
</dbReference>
<dbReference type="Pfam" id="PF14430">
    <property type="entry name" value="Imm1"/>
    <property type="match status" value="1"/>
</dbReference>
<dbReference type="AlphaFoldDB" id="A0A2T0TDT2"/>